<keyword evidence="2" id="KW-0472">Membrane</keyword>
<dbReference type="AlphaFoldDB" id="A0A4S5ES00"/>
<keyword evidence="2" id="KW-1133">Transmembrane helix</keyword>
<comment type="caution">
    <text evidence="3">The sequence shown here is derived from an EMBL/GenBank/DDBJ whole genome shotgun (WGS) entry which is preliminary data.</text>
</comment>
<proteinExistence type="predicted"/>
<feature type="coiled-coil region" evidence="1">
    <location>
        <begin position="255"/>
        <end position="282"/>
    </location>
</feature>
<evidence type="ECO:0000313" key="3">
    <source>
        <dbReference type="EMBL" id="THJ75126.1"/>
    </source>
</evidence>
<evidence type="ECO:0000313" key="4">
    <source>
        <dbReference type="Proteomes" id="UP000305282"/>
    </source>
</evidence>
<evidence type="ECO:0000256" key="1">
    <source>
        <dbReference type="SAM" id="Coils"/>
    </source>
</evidence>
<protein>
    <submittedName>
        <fullName evidence="3">DUF2637 domain-containing protein</fullName>
    </submittedName>
</protein>
<dbReference type="EMBL" id="SSXH01000122">
    <property type="protein sequence ID" value="THJ75126.1"/>
    <property type="molecule type" value="Genomic_DNA"/>
</dbReference>
<feature type="transmembrane region" description="Helical" evidence="2">
    <location>
        <begin position="56"/>
        <end position="81"/>
    </location>
</feature>
<dbReference type="Proteomes" id="UP000305282">
    <property type="component" value="Unassembled WGS sequence"/>
</dbReference>
<gene>
    <name evidence="3" type="ORF">E7Y31_07400</name>
</gene>
<dbReference type="RefSeq" id="WP_136447517.1">
    <property type="nucleotide sequence ID" value="NZ_SSXH01000122.1"/>
</dbReference>
<sequence>MNSNVTDQKPRSKSARGLLVGVGAALVVVVLAPIVVSSTHLLSWASSADGLGLPTYLGWTAVLSLDAAAAVAVGMVTVSAYRGESGGVFHLLTWLLAGASAYVNHVYGMRTPAPDDQWFTPAMSLLGPALLEATLGKFRRWARAESGRSLDGRVQFGPRWTVAPVETFSAWKTARREGITRAVDAITRVRECAALRTLDGPERVRYAARATDASDSYGVTLWLLARGIKVSSADMAAGLGTEQAPTVDPETERALREAHEHAAALREQVAELTATVHDLTSAEPIDVAEPTKRQAIEAALLLTSGDVLAAVDLLAERGQTVSPSYAYRVSRLGSGAPDPTDTPVAGMPVISHARAA</sequence>
<keyword evidence="1" id="KW-0175">Coiled coil</keyword>
<keyword evidence="4" id="KW-1185">Reference proteome</keyword>
<accession>A0A4S5ES00</accession>
<keyword evidence="2" id="KW-0812">Transmembrane</keyword>
<name>A0A4S5ES00_9ACTN</name>
<evidence type="ECO:0000256" key="2">
    <source>
        <dbReference type="SAM" id="Phobius"/>
    </source>
</evidence>
<feature type="transmembrane region" description="Helical" evidence="2">
    <location>
        <begin position="18"/>
        <end position="36"/>
    </location>
</feature>
<feature type="transmembrane region" description="Helical" evidence="2">
    <location>
        <begin position="88"/>
        <end position="107"/>
    </location>
</feature>
<organism evidence="3 4">
    <name type="scientific">Candidatus Frankia alpina</name>
    <dbReference type="NCBI Taxonomy" id="2699483"/>
    <lineage>
        <taxon>Bacteria</taxon>
        <taxon>Bacillati</taxon>
        <taxon>Actinomycetota</taxon>
        <taxon>Actinomycetes</taxon>
        <taxon>Frankiales</taxon>
        <taxon>Frankiaceae</taxon>
        <taxon>Frankia</taxon>
    </lineage>
</organism>
<dbReference type="OrthoDB" id="3685088at2"/>
<reference evidence="3 4" key="1">
    <citation type="submission" date="2019-04" db="EMBL/GenBank/DDBJ databases">
        <title>Draft genome sequences for three unisolated Alnus-infective Frankia Sp+ strains, AgTrS, AiOr and AvVan, the first sequenced Frankia strains able to sporulate in-planta.</title>
        <authorList>
            <person name="Bethencourt L."/>
            <person name="Vautrin F."/>
            <person name="Taib N."/>
            <person name="Dubost A."/>
            <person name="Castro-Garcia L."/>
            <person name="Imbaud O."/>
            <person name="Abrouk D."/>
            <person name="Fournier P."/>
            <person name="Briolay J."/>
            <person name="Nguyen A."/>
            <person name="Normand P."/>
            <person name="Fernandez M.P."/>
            <person name="Brochier-Armanet C."/>
            <person name="Herrera-Belaroussi A."/>
        </authorList>
    </citation>
    <scope>NUCLEOTIDE SEQUENCE [LARGE SCALE GENOMIC DNA]</scope>
    <source>
        <strain evidence="3 4">AvVan</strain>
    </source>
</reference>